<evidence type="ECO:0008006" key="5">
    <source>
        <dbReference type="Google" id="ProtNLM"/>
    </source>
</evidence>
<dbReference type="SUPFAM" id="SSF52833">
    <property type="entry name" value="Thioredoxin-like"/>
    <property type="match status" value="1"/>
</dbReference>
<dbReference type="InterPro" id="IPR040079">
    <property type="entry name" value="Glutathione_S-Trfase"/>
</dbReference>
<feature type="domain" description="GST N-terminal" evidence="2">
    <location>
        <begin position="1"/>
        <end position="90"/>
    </location>
</feature>
<dbReference type="Pfam" id="PF00043">
    <property type="entry name" value="GST_C"/>
    <property type="match status" value="1"/>
</dbReference>
<dbReference type="EMBL" id="CDPU01000054">
    <property type="protein sequence ID" value="CEO55589.1"/>
    <property type="molecule type" value="Genomic_DNA"/>
</dbReference>
<proteinExistence type="inferred from homology"/>
<dbReference type="Gene3D" id="1.20.1050.10">
    <property type="match status" value="1"/>
</dbReference>
<feature type="domain" description="GST C-terminal" evidence="3">
    <location>
        <begin position="95"/>
        <end position="219"/>
    </location>
</feature>
<dbReference type="InterPro" id="IPR036249">
    <property type="entry name" value="Thioredoxin-like_sf"/>
</dbReference>
<evidence type="ECO:0000259" key="3">
    <source>
        <dbReference type="PROSITE" id="PS50405"/>
    </source>
</evidence>
<dbReference type="PROSITE" id="PS50405">
    <property type="entry name" value="GST_CTER"/>
    <property type="match status" value="1"/>
</dbReference>
<evidence type="ECO:0000259" key="2">
    <source>
        <dbReference type="PROSITE" id="PS50404"/>
    </source>
</evidence>
<dbReference type="InterPro" id="IPR036282">
    <property type="entry name" value="Glutathione-S-Trfase_C_sf"/>
</dbReference>
<dbReference type="PANTHER" id="PTHR44051:SF8">
    <property type="entry name" value="GLUTATHIONE S-TRANSFERASE GSTA"/>
    <property type="match status" value="1"/>
</dbReference>
<dbReference type="InterPro" id="IPR010987">
    <property type="entry name" value="Glutathione-S-Trfase_C-like"/>
</dbReference>
<accession>A0A0B7KEU2</accession>
<dbReference type="SFLD" id="SFLDS00019">
    <property type="entry name" value="Glutathione_Transferase_(cytos"/>
    <property type="match status" value="1"/>
</dbReference>
<dbReference type="SFLD" id="SFLDG00358">
    <property type="entry name" value="Main_(cytGST)"/>
    <property type="match status" value="1"/>
</dbReference>
<dbReference type="PANTHER" id="PTHR44051">
    <property type="entry name" value="GLUTATHIONE S-TRANSFERASE-RELATED"/>
    <property type="match status" value="1"/>
</dbReference>
<dbReference type="CDD" id="cd03057">
    <property type="entry name" value="GST_N_Beta"/>
    <property type="match status" value="1"/>
</dbReference>
<dbReference type="InterPro" id="IPR004046">
    <property type="entry name" value="GST_C"/>
</dbReference>
<organism evidence="4">
    <name type="scientific">Bionectria ochroleuca</name>
    <name type="common">Gliocladium roseum</name>
    <dbReference type="NCBI Taxonomy" id="29856"/>
    <lineage>
        <taxon>Eukaryota</taxon>
        <taxon>Fungi</taxon>
        <taxon>Dikarya</taxon>
        <taxon>Ascomycota</taxon>
        <taxon>Pezizomycotina</taxon>
        <taxon>Sordariomycetes</taxon>
        <taxon>Hypocreomycetidae</taxon>
        <taxon>Hypocreales</taxon>
        <taxon>Bionectriaceae</taxon>
        <taxon>Clonostachys</taxon>
    </lineage>
</organism>
<reference evidence="4" key="1">
    <citation type="submission" date="2015-01" db="EMBL/GenBank/DDBJ databases">
        <authorList>
            <person name="Durling Mikael"/>
        </authorList>
    </citation>
    <scope>NUCLEOTIDE SEQUENCE</scope>
</reference>
<protein>
    <recommendedName>
        <fullName evidence="5">GST N-terminal domain-containing protein</fullName>
    </recommendedName>
</protein>
<name>A0A0B7KEU2_BIOOC</name>
<dbReference type="SUPFAM" id="SSF47616">
    <property type="entry name" value="GST C-terminal domain-like"/>
    <property type="match status" value="1"/>
</dbReference>
<dbReference type="PROSITE" id="PS50404">
    <property type="entry name" value="GST_NTER"/>
    <property type="match status" value="1"/>
</dbReference>
<dbReference type="AlphaFoldDB" id="A0A0B7KEU2"/>
<comment type="similarity">
    <text evidence="1">Belongs to the GST superfamily.</text>
</comment>
<dbReference type="Gene3D" id="3.40.30.10">
    <property type="entry name" value="Glutaredoxin"/>
    <property type="match status" value="1"/>
</dbReference>
<dbReference type="InterPro" id="IPR004045">
    <property type="entry name" value="Glutathione_S-Trfase_N"/>
</dbReference>
<dbReference type="SFLD" id="SFLDG01150">
    <property type="entry name" value="Main.1:_Beta-like"/>
    <property type="match status" value="1"/>
</dbReference>
<dbReference type="CDD" id="cd03188">
    <property type="entry name" value="GST_C_Beta"/>
    <property type="match status" value="1"/>
</dbReference>
<sequence>MPEITLYLANGACSLAAHLLLEEIGIPYKTVVMKMGPSGWTAVDGSIETDEYRRTIHHAGQVPALKVDNEVITENPAILSFIATLSPERKLAGKTALENARTAEWLAWISGTLHGNAFGLMFRPSRFCDNEAEHDKIKQKGRERVLAAYGIIDKALEKKDFPVGEAETVVDYFTVPFWHWGGRVGLDMSSFPNYTKLVKRIEAKESAKRVLEDESVKPAQ</sequence>
<evidence type="ECO:0000313" key="4">
    <source>
        <dbReference type="EMBL" id="CEO55589.1"/>
    </source>
</evidence>
<evidence type="ECO:0000256" key="1">
    <source>
        <dbReference type="ARBA" id="ARBA00007409"/>
    </source>
</evidence>
<gene>
    <name evidence="4" type="ORF">BN869_000011647_1</name>
</gene>
<dbReference type="Pfam" id="PF13409">
    <property type="entry name" value="GST_N_2"/>
    <property type="match status" value="1"/>
</dbReference>